<evidence type="ECO:0000256" key="3">
    <source>
        <dbReference type="ARBA" id="ARBA00023054"/>
    </source>
</evidence>
<dbReference type="InterPro" id="IPR059052">
    <property type="entry name" value="HH_YbhG-like"/>
</dbReference>
<dbReference type="Gene3D" id="2.40.50.100">
    <property type="match status" value="1"/>
</dbReference>
<dbReference type="STRING" id="454136.NIES2119_04615"/>
<evidence type="ECO:0000259" key="7">
    <source>
        <dbReference type="Pfam" id="PF25954"/>
    </source>
</evidence>
<accession>A0A1U7IS36</accession>
<reference evidence="9 10" key="1">
    <citation type="submission" date="2016-11" db="EMBL/GenBank/DDBJ databases">
        <title>Draft Genome Sequences of Nine Cyanobacterial Strains from Diverse Habitats.</title>
        <authorList>
            <person name="Zhu T."/>
            <person name="Hou S."/>
            <person name="Lu X."/>
            <person name="Hess W.R."/>
        </authorList>
    </citation>
    <scope>NUCLEOTIDE SEQUENCE [LARGE SCALE GENOMIC DNA]</scope>
    <source>
        <strain evidence="9 10">IAM M-71</strain>
    </source>
</reference>
<sequence length="557" mass="60067">MAAGLIKDRLKFRLNVPKWLIALLILGVFANTGYLVYTQITTANQRQEVRRRIQTVTVERLTLPMRITANGTVQPERSVNVSPKNSGILKQLLVKEGDRVKEGQILAYMDNSNLQGQLTQAKAQLASAQANLNKLIAGNRPQEIAQAQAQLASTQANLDKLTAGNRPQEIAQAQAQLASAQANLDRLLSGNRPQEIAQAQAQLASAQANLRQAEVNYNQNQRLQTAGAISLRELDTSRTAYDTAKAQVEQAKQALNLQQSGTRPEEIAAARAQVEQAKQALNLQQSGTRPEEIAAARAQVEQAKQVLELQKAGTRPEEIAAARAQVMSAEGALQTIQAQINDTIIRAPFDGIVTRKFADPGSFVTPTTSGSSVSSATSSSILALAAKNQVVAKVAETSIPKIKVGQEVNIEADAYPQQQFPGKVIQVATQSTVEQNVTNFEVKMSLDDAKNLLQAGMNVNVKFNVGTLDDVLVVPTIAIVRQENGTGVYLMGRGENRRPRFRPITTGATVEDKTVVVSGIEEGDTVMISFPQGQRPASRTPSMFPRMGPGGGRRGGF</sequence>
<dbReference type="Pfam" id="PF25967">
    <property type="entry name" value="RND-MFP_C"/>
    <property type="match status" value="1"/>
</dbReference>
<feature type="domain" description="YbhG-like alpha-helical hairpin" evidence="6">
    <location>
        <begin position="109"/>
        <end position="159"/>
    </location>
</feature>
<name>A0A1U7IS36_9CYAN</name>
<dbReference type="OrthoDB" id="505602at2"/>
<comment type="similarity">
    <text evidence="2">Belongs to the membrane fusion protein (MFP) (TC 8.A.1) family.</text>
</comment>
<dbReference type="Pfam" id="PF25954">
    <property type="entry name" value="Beta-barrel_RND_2"/>
    <property type="match status" value="1"/>
</dbReference>
<dbReference type="Gene3D" id="1.10.287.470">
    <property type="entry name" value="Helix hairpin bin"/>
    <property type="match status" value="2"/>
</dbReference>
<dbReference type="Proteomes" id="UP000185860">
    <property type="component" value="Unassembled WGS sequence"/>
</dbReference>
<evidence type="ECO:0000256" key="4">
    <source>
        <dbReference type="SAM" id="Coils"/>
    </source>
</evidence>
<dbReference type="GO" id="GO:0022857">
    <property type="term" value="F:transmembrane transporter activity"/>
    <property type="evidence" value="ECO:0007669"/>
    <property type="project" value="InterPro"/>
</dbReference>
<proteinExistence type="inferred from homology"/>
<feature type="compositionally biased region" description="Gly residues" evidence="5">
    <location>
        <begin position="548"/>
        <end position="557"/>
    </location>
</feature>
<feature type="domain" description="YbhG-like alpha-helical hairpin" evidence="6">
    <location>
        <begin position="172"/>
        <end position="282"/>
    </location>
</feature>
<dbReference type="InterPro" id="IPR006143">
    <property type="entry name" value="RND_pump_MFP"/>
</dbReference>
<evidence type="ECO:0000256" key="5">
    <source>
        <dbReference type="SAM" id="MobiDB-lite"/>
    </source>
</evidence>
<gene>
    <name evidence="9" type="ORF">NIES2119_04615</name>
</gene>
<evidence type="ECO:0000256" key="2">
    <source>
        <dbReference type="ARBA" id="ARBA00009477"/>
    </source>
</evidence>
<dbReference type="Pfam" id="PF25881">
    <property type="entry name" value="HH_YBHG"/>
    <property type="match status" value="2"/>
</dbReference>
<dbReference type="GO" id="GO:0030313">
    <property type="term" value="C:cell envelope"/>
    <property type="evidence" value="ECO:0007669"/>
    <property type="project" value="UniProtKB-SubCell"/>
</dbReference>
<dbReference type="Gene3D" id="2.40.420.20">
    <property type="match status" value="1"/>
</dbReference>
<feature type="domain" description="Multidrug resistance protein MdtA-like C-terminal permuted SH3" evidence="8">
    <location>
        <begin position="470"/>
        <end position="529"/>
    </location>
</feature>
<evidence type="ECO:0000256" key="1">
    <source>
        <dbReference type="ARBA" id="ARBA00004196"/>
    </source>
</evidence>
<protein>
    <submittedName>
        <fullName evidence="9">Efflux transporter periplasmic adaptor subunit</fullName>
    </submittedName>
</protein>
<dbReference type="PRINTS" id="PR01490">
    <property type="entry name" value="RTXTOXIND"/>
</dbReference>
<comment type="subcellular location">
    <subcellularLocation>
        <location evidence="1">Cell envelope</location>
    </subcellularLocation>
</comment>
<dbReference type="InterPro" id="IPR058792">
    <property type="entry name" value="Beta-barrel_RND_2"/>
</dbReference>
<dbReference type="InterPro" id="IPR058627">
    <property type="entry name" value="MdtA-like_C"/>
</dbReference>
<dbReference type="RefSeq" id="WP_073592266.1">
    <property type="nucleotide sequence ID" value="NZ_MRCE01000003.1"/>
</dbReference>
<dbReference type="EMBL" id="MRCE01000003">
    <property type="protein sequence ID" value="OKH40203.1"/>
    <property type="molecule type" value="Genomic_DNA"/>
</dbReference>
<dbReference type="InterPro" id="IPR050465">
    <property type="entry name" value="UPF0194_transport"/>
</dbReference>
<dbReference type="GO" id="GO:0016020">
    <property type="term" value="C:membrane"/>
    <property type="evidence" value="ECO:0007669"/>
    <property type="project" value="InterPro"/>
</dbReference>
<dbReference type="SUPFAM" id="SSF111369">
    <property type="entry name" value="HlyD-like secretion proteins"/>
    <property type="match status" value="3"/>
</dbReference>
<evidence type="ECO:0000259" key="8">
    <source>
        <dbReference type="Pfam" id="PF25967"/>
    </source>
</evidence>
<feature type="domain" description="CusB-like beta-barrel" evidence="7">
    <location>
        <begin position="390"/>
        <end position="464"/>
    </location>
</feature>
<dbReference type="PANTHER" id="PTHR32347">
    <property type="entry name" value="EFFLUX SYSTEM COMPONENT YKNX-RELATED"/>
    <property type="match status" value="1"/>
</dbReference>
<feature type="region of interest" description="Disordered" evidence="5">
    <location>
        <begin position="531"/>
        <end position="557"/>
    </location>
</feature>
<feature type="compositionally biased region" description="Polar residues" evidence="5">
    <location>
        <begin position="531"/>
        <end position="541"/>
    </location>
</feature>
<dbReference type="AlphaFoldDB" id="A0A1U7IS36"/>
<evidence type="ECO:0000313" key="9">
    <source>
        <dbReference type="EMBL" id="OKH40203.1"/>
    </source>
</evidence>
<evidence type="ECO:0000313" key="10">
    <source>
        <dbReference type="Proteomes" id="UP000185860"/>
    </source>
</evidence>
<evidence type="ECO:0000259" key="6">
    <source>
        <dbReference type="Pfam" id="PF25881"/>
    </source>
</evidence>
<feature type="coiled-coil region" evidence="4">
    <location>
        <begin position="111"/>
        <end position="254"/>
    </location>
</feature>
<dbReference type="Gene3D" id="2.40.30.170">
    <property type="match status" value="1"/>
</dbReference>
<keyword evidence="3 4" id="KW-0175">Coiled coil</keyword>
<comment type="caution">
    <text evidence="9">The sequence shown here is derived from an EMBL/GenBank/DDBJ whole genome shotgun (WGS) entry which is preliminary data.</text>
</comment>
<organism evidence="9 10">
    <name type="scientific">[Phormidium ambiguum] IAM M-71</name>
    <dbReference type="NCBI Taxonomy" id="454136"/>
    <lineage>
        <taxon>Bacteria</taxon>
        <taxon>Bacillati</taxon>
        <taxon>Cyanobacteriota</taxon>
        <taxon>Cyanophyceae</taxon>
        <taxon>Oscillatoriophycideae</taxon>
        <taxon>Aerosakkonematales</taxon>
        <taxon>Aerosakkonemataceae</taxon>
        <taxon>Floridanema</taxon>
    </lineage>
</organism>
<dbReference type="NCBIfam" id="TIGR01730">
    <property type="entry name" value="RND_mfp"/>
    <property type="match status" value="1"/>
</dbReference>
<dbReference type="PANTHER" id="PTHR32347:SF14">
    <property type="entry name" value="EFFLUX SYSTEM COMPONENT YKNX-RELATED"/>
    <property type="match status" value="1"/>
</dbReference>